<feature type="region of interest" description="Disordered" evidence="1">
    <location>
        <begin position="1"/>
        <end position="20"/>
    </location>
</feature>
<gene>
    <name evidence="2" type="ORF">LMJ30_18640</name>
</gene>
<evidence type="ECO:0000256" key="1">
    <source>
        <dbReference type="SAM" id="MobiDB-lite"/>
    </source>
</evidence>
<reference evidence="2 3" key="1">
    <citation type="submission" date="2021-11" db="EMBL/GenBank/DDBJ databases">
        <authorList>
            <person name="Huq M.A."/>
        </authorList>
    </citation>
    <scope>NUCLEOTIDE SEQUENCE [LARGE SCALE GENOMIC DNA]</scope>
    <source>
        <strain evidence="2 3">MAHUQ-52</strain>
    </source>
</reference>
<keyword evidence="3" id="KW-1185">Reference proteome</keyword>
<name>A0ABS8IWG3_9BURK</name>
<sequence>MSSEMNSNGAAEEGSAHIRTDFRTRDVVNQAIAAIPTLGLQKAAEFLSAMNVPPEVAIRALAYPVKRKH</sequence>
<proteinExistence type="predicted"/>
<dbReference type="Proteomes" id="UP001198701">
    <property type="component" value="Unassembled WGS sequence"/>
</dbReference>
<organism evidence="2 3">
    <name type="scientific">Massilia agrisoli</name>
    <dbReference type="NCBI Taxonomy" id="2892444"/>
    <lineage>
        <taxon>Bacteria</taxon>
        <taxon>Pseudomonadati</taxon>
        <taxon>Pseudomonadota</taxon>
        <taxon>Betaproteobacteria</taxon>
        <taxon>Burkholderiales</taxon>
        <taxon>Oxalobacteraceae</taxon>
        <taxon>Telluria group</taxon>
        <taxon>Massilia</taxon>
    </lineage>
</organism>
<protein>
    <submittedName>
        <fullName evidence="2">Uncharacterized protein</fullName>
    </submittedName>
</protein>
<accession>A0ABS8IWG3</accession>
<dbReference type="RefSeq" id="WP_229433951.1">
    <property type="nucleotide sequence ID" value="NZ_JAJHPV010000020.1"/>
</dbReference>
<dbReference type="EMBL" id="JAJHPV010000020">
    <property type="protein sequence ID" value="MCC6072954.1"/>
    <property type="molecule type" value="Genomic_DNA"/>
</dbReference>
<comment type="caution">
    <text evidence="2">The sequence shown here is derived from an EMBL/GenBank/DDBJ whole genome shotgun (WGS) entry which is preliminary data.</text>
</comment>
<evidence type="ECO:0000313" key="2">
    <source>
        <dbReference type="EMBL" id="MCC6072954.1"/>
    </source>
</evidence>
<evidence type="ECO:0000313" key="3">
    <source>
        <dbReference type="Proteomes" id="UP001198701"/>
    </source>
</evidence>